<feature type="transmembrane region" description="Helical" evidence="6">
    <location>
        <begin position="388"/>
        <end position="409"/>
    </location>
</feature>
<feature type="transmembrane region" description="Helical" evidence="6">
    <location>
        <begin position="47"/>
        <end position="79"/>
    </location>
</feature>
<comment type="subcellular location">
    <subcellularLocation>
        <location evidence="1">Cell membrane</location>
        <topology evidence="1">Multi-pass membrane protein</topology>
    </subcellularLocation>
</comment>
<dbReference type="RefSeq" id="WP_110377372.1">
    <property type="nucleotide sequence ID" value="NZ_JAHBRY010000002.1"/>
</dbReference>
<dbReference type="OrthoDB" id="9810089at2"/>
<keyword evidence="5 6" id="KW-0472">Membrane</keyword>
<protein>
    <submittedName>
        <fullName evidence="7">Branched-chain amino acid transport system permease protein</fullName>
    </submittedName>
</protein>
<keyword evidence="3 6" id="KW-0812">Transmembrane</keyword>
<dbReference type="GO" id="GO:0015658">
    <property type="term" value="F:branched-chain amino acid transmembrane transporter activity"/>
    <property type="evidence" value="ECO:0007669"/>
    <property type="project" value="InterPro"/>
</dbReference>
<evidence type="ECO:0000313" key="7">
    <source>
        <dbReference type="EMBL" id="PXW54137.1"/>
    </source>
</evidence>
<dbReference type="Proteomes" id="UP000248021">
    <property type="component" value="Unassembled WGS sequence"/>
</dbReference>
<dbReference type="GO" id="GO:0005886">
    <property type="term" value="C:plasma membrane"/>
    <property type="evidence" value="ECO:0007669"/>
    <property type="project" value="UniProtKB-SubCell"/>
</dbReference>
<name>A0A2V3TWV5_9HYPH</name>
<dbReference type="EMBL" id="QJJK01000012">
    <property type="protein sequence ID" value="PXW54137.1"/>
    <property type="molecule type" value="Genomic_DNA"/>
</dbReference>
<evidence type="ECO:0000256" key="5">
    <source>
        <dbReference type="ARBA" id="ARBA00023136"/>
    </source>
</evidence>
<keyword evidence="2" id="KW-1003">Cell membrane</keyword>
<gene>
    <name evidence="7" type="ORF">C7450_112166</name>
</gene>
<keyword evidence="4 6" id="KW-1133">Transmembrane helix</keyword>
<dbReference type="PANTHER" id="PTHR30482">
    <property type="entry name" value="HIGH-AFFINITY BRANCHED-CHAIN AMINO ACID TRANSPORT SYSTEM PERMEASE"/>
    <property type="match status" value="1"/>
</dbReference>
<comment type="caution">
    <text evidence="7">The sequence shown here is derived from an EMBL/GenBank/DDBJ whole genome shotgun (WGS) entry which is preliminary data.</text>
</comment>
<reference evidence="7 8" key="1">
    <citation type="submission" date="2018-05" db="EMBL/GenBank/DDBJ databases">
        <title>Genomic Encyclopedia of Type Strains, Phase IV (KMG-IV): sequencing the most valuable type-strain genomes for metagenomic binning, comparative biology and taxonomic classification.</title>
        <authorList>
            <person name="Goeker M."/>
        </authorList>
    </citation>
    <scope>NUCLEOTIDE SEQUENCE [LARGE SCALE GENOMIC DNA]</scope>
    <source>
        <strain evidence="7 8">DSM 6462</strain>
    </source>
</reference>
<evidence type="ECO:0000256" key="2">
    <source>
        <dbReference type="ARBA" id="ARBA00022475"/>
    </source>
</evidence>
<feature type="transmembrane region" description="Helical" evidence="6">
    <location>
        <begin position="463"/>
        <end position="484"/>
    </location>
</feature>
<feature type="transmembrane region" description="Helical" evidence="6">
    <location>
        <begin position="547"/>
        <end position="574"/>
    </location>
</feature>
<feature type="transmembrane region" description="Helical" evidence="6">
    <location>
        <begin position="416"/>
        <end position="436"/>
    </location>
</feature>
<feature type="transmembrane region" description="Helical" evidence="6">
    <location>
        <begin position="347"/>
        <end position="368"/>
    </location>
</feature>
<feature type="transmembrane region" description="Helical" evidence="6">
    <location>
        <begin position="12"/>
        <end position="35"/>
    </location>
</feature>
<keyword evidence="8" id="KW-1185">Reference proteome</keyword>
<dbReference type="AlphaFoldDB" id="A0A2V3TWV5"/>
<feature type="transmembrane region" description="Helical" evidence="6">
    <location>
        <begin position="188"/>
        <end position="214"/>
    </location>
</feature>
<dbReference type="CDD" id="cd06582">
    <property type="entry name" value="TM_PBP1_LivH_like"/>
    <property type="match status" value="1"/>
</dbReference>
<proteinExistence type="predicted"/>
<evidence type="ECO:0000256" key="1">
    <source>
        <dbReference type="ARBA" id="ARBA00004651"/>
    </source>
</evidence>
<feature type="transmembrane region" description="Helical" evidence="6">
    <location>
        <begin position="514"/>
        <end position="535"/>
    </location>
</feature>
<feature type="transmembrane region" description="Helical" evidence="6">
    <location>
        <begin position="134"/>
        <end position="159"/>
    </location>
</feature>
<organism evidence="7 8">
    <name type="scientific">Chelatococcus asaccharovorans</name>
    <dbReference type="NCBI Taxonomy" id="28210"/>
    <lineage>
        <taxon>Bacteria</taxon>
        <taxon>Pseudomonadati</taxon>
        <taxon>Pseudomonadota</taxon>
        <taxon>Alphaproteobacteria</taxon>
        <taxon>Hyphomicrobiales</taxon>
        <taxon>Chelatococcaceae</taxon>
        <taxon>Chelatococcus</taxon>
    </lineage>
</organism>
<accession>A0A2V3TWV5</accession>
<dbReference type="InterPro" id="IPR001851">
    <property type="entry name" value="ABC_transp_permease"/>
</dbReference>
<evidence type="ECO:0000313" key="8">
    <source>
        <dbReference type="Proteomes" id="UP000248021"/>
    </source>
</evidence>
<dbReference type="InterPro" id="IPR043428">
    <property type="entry name" value="LivM-like"/>
</dbReference>
<dbReference type="Pfam" id="PF02653">
    <property type="entry name" value="BPD_transp_2"/>
    <property type="match status" value="2"/>
</dbReference>
<dbReference type="CDD" id="cd06581">
    <property type="entry name" value="TM_PBP1_LivM_like"/>
    <property type="match status" value="1"/>
</dbReference>
<feature type="transmembrane region" description="Helical" evidence="6">
    <location>
        <begin position="586"/>
        <end position="605"/>
    </location>
</feature>
<dbReference type="PANTHER" id="PTHR30482:SF20">
    <property type="entry name" value="HIGH-AFFINITY BRANCHED-CHAIN AMINO ACID TRANSPORT SYSTEM PERMEASE PROTEIN LIVM"/>
    <property type="match status" value="1"/>
</dbReference>
<evidence type="ECO:0000256" key="4">
    <source>
        <dbReference type="ARBA" id="ARBA00022989"/>
    </source>
</evidence>
<sequence>MDLLLQVIANGLTVGGTYALGAIGVSLVFGVLNIINFGQGASYTVAAYIAMVLMVSAGAPVVVAFAGGIVAAFVVGWIVERIAVRPLRDQPLLMSLITTMGLGLIIENLAHFIFGPQTQPLSPTLTADVFQLGMITVSTWELVTLAVVVAAIACLHYVLHHTDFGTAVRAVAEDRRAAQLLGIDVDRLIVVSFCIASAMGGAAGVLGAALYNSIYPTMGSLSMTKAFAASVLGGMEQIAGAIVGGLLLGIAESVTSVYLSSAWRDAIAFGLLVAVLVVKPTGLLGRRGLDKVERTNLSIFPLPPVPKLDLRQPLLALPIAIAIALPLVVTDTYYLRILTIMAMSGTIALSLNLIAGFAGLVSLGHAAFYGFGAYATAILSTRYGVPTWISMGIAIAATGVFGALFAWPMMRLRGHYVAMGTFGLSGVVWMVMLNWVDLTRGPMGIRAIPAPSFFGSELRGVGFYYLILAILVISTFVVLALLNSPFGRALRAMRDDELGMASVGVDPRVIKAKVFVVSAAIAGAAGAFWAHYISFISPDSFTPVASISYLAMVVLGGLGSVPGAIFGGAVLAALPELLRFASEYRLAIYGLIMVLIILFRTQGLLGRRHDIPSRKAPVARRAVVKEVG</sequence>
<evidence type="ECO:0000256" key="3">
    <source>
        <dbReference type="ARBA" id="ARBA00022692"/>
    </source>
</evidence>
<feature type="transmembrane region" description="Helical" evidence="6">
    <location>
        <begin position="226"/>
        <end position="250"/>
    </location>
</feature>
<feature type="transmembrane region" description="Helical" evidence="6">
    <location>
        <begin position="91"/>
        <end position="114"/>
    </location>
</feature>
<feature type="transmembrane region" description="Helical" evidence="6">
    <location>
        <begin position="314"/>
        <end position="335"/>
    </location>
</feature>
<feature type="transmembrane region" description="Helical" evidence="6">
    <location>
        <begin position="262"/>
        <end position="278"/>
    </location>
</feature>
<evidence type="ECO:0000256" key="6">
    <source>
        <dbReference type="SAM" id="Phobius"/>
    </source>
</evidence>